<proteinExistence type="predicted"/>
<keyword evidence="1" id="KW-0472">Membrane</keyword>
<dbReference type="AlphaFoldDB" id="A0A2P2LQM6"/>
<keyword evidence="1" id="KW-0812">Transmembrane</keyword>
<evidence type="ECO:0000256" key="1">
    <source>
        <dbReference type="SAM" id="Phobius"/>
    </source>
</evidence>
<dbReference type="EMBL" id="GGEC01039784">
    <property type="protein sequence ID" value="MBX20268.1"/>
    <property type="molecule type" value="Transcribed_RNA"/>
</dbReference>
<evidence type="ECO:0000313" key="2">
    <source>
        <dbReference type="EMBL" id="MBX20268.1"/>
    </source>
</evidence>
<feature type="transmembrane region" description="Helical" evidence="1">
    <location>
        <begin position="15"/>
        <end position="33"/>
    </location>
</feature>
<accession>A0A2P2LQM6</accession>
<feature type="transmembrane region" description="Helical" evidence="1">
    <location>
        <begin position="74"/>
        <end position="92"/>
    </location>
</feature>
<reference evidence="2" key="1">
    <citation type="submission" date="2018-02" db="EMBL/GenBank/DDBJ databases">
        <title>Rhizophora mucronata_Transcriptome.</title>
        <authorList>
            <person name="Meera S.P."/>
            <person name="Sreeshan A."/>
            <person name="Augustine A."/>
        </authorList>
    </citation>
    <scope>NUCLEOTIDE SEQUENCE</scope>
    <source>
        <tissue evidence="2">Leaf</tissue>
    </source>
</reference>
<protein>
    <submittedName>
        <fullName evidence="2">Uncharacterized protein</fullName>
    </submittedName>
</protein>
<name>A0A2P2LQM6_RHIMU</name>
<keyword evidence="1" id="KW-1133">Transmembrane helix</keyword>
<organism evidence="2">
    <name type="scientific">Rhizophora mucronata</name>
    <name type="common">Asiatic mangrove</name>
    <dbReference type="NCBI Taxonomy" id="61149"/>
    <lineage>
        <taxon>Eukaryota</taxon>
        <taxon>Viridiplantae</taxon>
        <taxon>Streptophyta</taxon>
        <taxon>Embryophyta</taxon>
        <taxon>Tracheophyta</taxon>
        <taxon>Spermatophyta</taxon>
        <taxon>Magnoliopsida</taxon>
        <taxon>eudicotyledons</taxon>
        <taxon>Gunneridae</taxon>
        <taxon>Pentapetalae</taxon>
        <taxon>rosids</taxon>
        <taxon>fabids</taxon>
        <taxon>Malpighiales</taxon>
        <taxon>Rhizophoraceae</taxon>
        <taxon>Rhizophora</taxon>
    </lineage>
</organism>
<sequence length="93" mass="10641">MILLECARSCPYQELRLPSCCATITGVLVKLMMNGLLMRRRCGKLLVCWTSQWFIFLIQENLLVAYASNHFTKIRLLQLLVAILFVIHAGQVT</sequence>